<dbReference type="CDD" id="cd05233">
    <property type="entry name" value="SDR_c"/>
    <property type="match status" value="1"/>
</dbReference>
<organism evidence="2 3">
    <name type="scientific">Caballeronia calidae</name>
    <dbReference type="NCBI Taxonomy" id="1777139"/>
    <lineage>
        <taxon>Bacteria</taxon>
        <taxon>Pseudomonadati</taxon>
        <taxon>Pseudomonadota</taxon>
        <taxon>Betaproteobacteria</taxon>
        <taxon>Burkholderiales</taxon>
        <taxon>Burkholderiaceae</taxon>
        <taxon>Caballeronia</taxon>
    </lineage>
</organism>
<proteinExistence type="inferred from homology"/>
<dbReference type="RefSeq" id="WP_062603450.1">
    <property type="nucleotide sequence ID" value="NZ_FCOX02000004.1"/>
</dbReference>
<dbReference type="Pfam" id="PF13561">
    <property type="entry name" value="adh_short_C2"/>
    <property type="match status" value="1"/>
</dbReference>
<evidence type="ECO:0000313" key="2">
    <source>
        <dbReference type="EMBL" id="SAK54004.1"/>
    </source>
</evidence>
<protein>
    <submittedName>
        <fullName evidence="2">3-beta-hydroxysteroid dehydrogenase</fullName>
    </submittedName>
</protein>
<dbReference type="Gene3D" id="3.40.50.720">
    <property type="entry name" value="NAD(P)-binding Rossmann-like Domain"/>
    <property type="match status" value="1"/>
</dbReference>
<dbReference type="Proteomes" id="UP000071859">
    <property type="component" value="Unassembled WGS sequence"/>
</dbReference>
<dbReference type="NCBIfam" id="NF005559">
    <property type="entry name" value="PRK07231.1"/>
    <property type="match status" value="1"/>
</dbReference>
<accession>A0A158A844</accession>
<dbReference type="PRINTS" id="PR00080">
    <property type="entry name" value="SDRFAMILY"/>
</dbReference>
<dbReference type="FunFam" id="3.40.50.720:FF:000084">
    <property type="entry name" value="Short-chain dehydrogenase reductase"/>
    <property type="match status" value="1"/>
</dbReference>
<dbReference type="PANTHER" id="PTHR42760">
    <property type="entry name" value="SHORT-CHAIN DEHYDROGENASES/REDUCTASES FAMILY MEMBER"/>
    <property type="match status" value="1"/>
</dbReference>
<keyword evidence="3" id="KW-1185">Reference proteome</keyword>
<dbReference type="PANTHER" id="PTHR42760:SF123">
    <property type="entry name" value="OXIDOREDUCTASE"/>
    <property type="match status" value="1"/>
</dbReference>
<name>A0A158A844_9BURK</name>
<dbReference type="GO" id="GO:0030497">
    <property type="term" value="P:fatty acid elongation"/>
    <property type="evidence" value="ECO:0007669"/>
    <property type="project" value="TreeGrafter"/>
</dbReference>
<comment type="caution">
    <text evidence="2">The sequence shown here is derived from an EMBL/GenBank/DDBJ whole genome shotgun (WGS) entry which is preliminary data.</text>
</comment>
<dbReference type="InterPro" id="IPR036291">
    <property type="entry name" value="NAD(P)-bd_dom_sf"/>
</dbReference>
<dbReference type="InterPro" id="IPR020904">
    <property type="entry name" value="Sc_DH/Rdtase_CS"/>
</dbReference>
<dbReference type="InterPro" id="IPR002347">
    <property type="entry name" value="SDR_fam"/>
</dbReference>
<dbReference type="PRINTS" id="PR00081">
    <property type="entry name" value="GDHRDH"/>
</dbReference>
<dbReference type="AlphaFoldDB" id="A0A158A844"/>
<evidence type="ECO:0000256" key="1">
    <source>
        <dbReference type="ARBA" id="ARBA00006484"/>
    </source>
</evidence>
<dbReference type="OrthoDB" id="9806974at2"/>
<gene>
    <name evidence="2" type="ORF">AWB78_01386</name>
</gene>
<reference evidence="2" key="1">
    <citation type="submission" date="2016-01" db="EMBL/GenBank/DDBJ databases">
        <authorList>
            <person name="Peeters C."/>
        </authorList>
    </citation>
    <scope>NUCLEOTIDE SEQUENCE</scope>
    <source>
        <strain evidence="2">LMG 29321</strain>
    </source>
</reference>
<dbReference type="GO" id="GO:0016616">
    <property type="term" value="F:oxidoreductase activity, acting on the CH-OH group of donors, NAD or NADP as acceptor"/>
    <property type="evidence" value="ECO:0007669"/>
    <property type="project" value="TreeGrafter"/>
</dbReference>
<comment type="similarity">
    <text evidence="1">Belongs to the short-chain dehydrogenases/reductases (SDR) family.</text>
</comment>
<sequence>MEQISSASYDWLALQGQVCVVTGGGGGIGEEAARELARAGALVAVLDMNGENAEKVASDISDLGGQAIGRRVDISSMDQVNAAALEVTRAFGPCDVLVNNAATQLTGPLLDIGLHEWQRAIDVNLTGALVCTKGFSAGMMHNHRGSIINVASICSFFPRPNGGAYSASKAGLSMISAQMAVEFADHNVRCNAVAPGFVKTPLSAKNYATPEAEKKRADMVPSRRIGLPQDLANVIAFLASARSDYVNGQTILVDGGLGQSLMALVGR</sequence>
<evidence type="ECO:0000313" key="3">
    <source>
        <dbReference type="Proteomes" id="UP000071859"/>
    </source>
</evidence>
<dbReference type="PROSITE" id="PS00061">
    <property type="entry name" value="ADH_SHORT"/>
    <property type="match status" value="1"/>
</dbReference>
<dbReference type="SUPFAM" id="SSF51735">
    <property type="entry name" value="NAD(P)-binding Rossmann-fold domains"/>
    <property type="match status" value="1"/>
</dbReference>
<dbReference type="EMBL" id="FCOX02000004">
    <property type="protein sequence ID" value="SAK54004.1"/>
    <property type="molecule type" value="Genomic_DNA"/>
</dbReference>